<keyword evidence="5" id="KW-0677">Repeat</keyword>
<keyword evidence="4" id="KW-0732">Signal</keyword>
<comment type="subcellular location">
    <subcellularLocation>
        <location evidence="1">Secreted</location>
        <location evidence="1">Cell wall</location>
        <topology evidence="1">Peptidoglycan-anchor</topology>
    </subcellularLocation>
</comment>
<accession>A0A826ESX9</accession>
<dbReference type="NCBIfam" id="TIGR01167">
    <property type="entry name" value="LPXTG_anchor"/>
    <property type="match status" value="1"/>
</dbReference>
<name>A0A826ESX9_LISMN</name>
<reference evidence="7 8" key="1">
    <citation type="submission" date="2019-08" db="EMBL/GenBank/DDBJ databases">
        <authorList>
            <person name="Ashton P.M."/>
            <person name="Dallman T."/>
            <person name="Nair S."/>
            <person name="De Pinna E."/>
            <person name="Peters T."/>
            <person name="Grant K."/>
        </authorList>
    </citation>
    <scope>NUCLEOTIDE SEQUENCE [LARGE SCALE GENOMIC DNA]</scope>
    <source>
        <strain evidence="7 8">788324</strain>
    </source>
</reference>
<comment type="caution">
    <text evidence="7">The sequence shown here is derived from an EMBL/GenBank/DDBJ whole genome shotgun (WGS) entry which is preliminary data.</text>
</comment>
<dbReference type="Pfam" id="PF06458">
    <property type="entry name" value="MucBP"/>
    <property type="match status" value="1"/>
</dbReference>
<proteinExistence type="predicted"/>
<keyword evidence="6" id="KW-0572">Peptidoglycan-anchor</keyword>
<dbReference type="InterPro" id="IPR009459">
    <property type="entry name" value="MucBP_dom"/>
</dbReference>
<evidence type="ECO:0000256" key="5">
    <source>
        <dbReference type="ARBA" id="ARBA00022737"/>
    </source>
</evidence>
<evidence type="ECO:0000256" key="1">
    <source>
        <dbReference type="ARBA" id="ARBA00004168"/>
    </source>
</evidence>
<evidence type="ECO:0000256" key="6">
    <source>
        <dbReference type="ARBA" id="ARBA00023088"/>
    </source>
</evidence>
<evidence type="ECO:0000256" key="3">
    <source>
        <dbReference type="ARBA" id="ARBA00022525"/>
    </source>
</evidence>
<evidence type="ECO:0000256" key="2">
    <source>
        <dbReference type="ARBA" id="ARBA00022512"/>
    </source>
</evidence>
<sequence length="167" mass="18862">FTIDFNQTEAANVTKTNKKKIGTIIVKFIDVEGNQLNDEEMHTGNVDEEYNVKAKEIVGYTLVKDSANKKGMYKETSQEITFVYEKKAMPIIVEPTEPSKPTEQLTESATVAEPKPIKQNFKTTNKSTNNKRKLPSTGDEFPYTMLFIGLFVSVAGVFFLKKPKQIK</sequence>
<protein>
    <submittedName>
        <fullName evidence="7">LPXTG cell wall anchor domain-containing protein</fullName>
    </submittedName>
</protein>
<dbReference type="Proteomes" id="UP000467536">
    <property type="component" value="Unassembled WGS sequence"/>
</dbReference>
<keyword evidence="2" id="KW-0134">Cell wall</keyword>
<evidence type="ECO:0000256" key="4">
    <source>
        <dbReference type="ARBA" id="ARBA00022729"/>
    </source>
</evidence>
<dbReference type="InterPro" id="IPR019931">
    <property type="entry name" value="LPXTG_anchor"/>
</dbReference>
<feature type="non-terminal residue" evidence="7">
    <location>
        <position position="1"/>
    </location>
</feature>
<gene>
    <name evidence="7" type="ORF">FV747_10270</name>
</gene>
<dbReference type="AlphaFoldDB" id="A0A826ESX9"/>
<dbReference type="RefSeq" id="WP_208215195.1">
    <property type="nucleotide sequence ID" value="NZ_JAFDMT010000014.1"/>
</dbReference>
<organism evidence="7 8">
    <name type="scientific">Listeria monocytogenes</name>
    <dbReference type="NCBI Taxonomy" id="1639"/>
    <lineage>
        <taxon>Bacteria</taxon>
        <taxon>Bacillati</taxon>
        <taxon>Bacillota</taxon>
        <taxon>Bacilli</taxon>
        <taxon>Bacillales</taxon>
        <taxon>Listeriaceae</taxon>
        <taxon>Listeria</taxon>
    </lineage>
</organism>
<keyword evidence="3" id="KW-0964">Secreted</keyword>
<dbReference type="Pfam" id="PF00746">
    <property type="entry name" value="Gram_pos_anchor"/>
    <property type="match status" value="1"/>
</dbReference>
<dbReference type="EMBL" id="AANEHK010000008">
    <property type="protein sequence ID" value="EDO0986373.1"/>
    <property type="molecule type" value="Genomic_DNA"/>
</dbReference>
<dbReference type="Gene3D" id="3.10.20.320">
    <property type="entry name" value="Putative peptidoglycan bound protein (lpxtg motif)"/>
    <property type="match status" value="1"/>
</dbReference>
<evidence type="ECO:0000313" key="8">
    <source>
        <dbReference type="Proteomes" id="UP000467536"/>
    </source>
</evidence>
<evidence type="ECO:0000313" key="7">
    <source>
        <dbReference type="EMBL" id="EDO0986373.1"/>
    </source>
</evidence>